<dbReference type="InterPro" id="IPR045249">
    <property type="entry name" value="HARBI1-like"/>
</dbReference>
<dbReference type="AlphaFoldDB" id="A0AA47LZY5"/>
<dbReference type="Proteomes" id="UP001174136">
    <property type="component" value="Unassembled WGS sequence"/>
</dbReference>
<dbReference type="PANTHER" id="PTHR22930">
    <property type="match status" value="1"/>
</dbReference>
<name>A0AA47LZY5_MERPO</name>
<accession>A0AA47LZY5</accession>
<comment type="caution">
    <text evidence="1">The sequence shown here is derived from an EMBL/GenBank/DDBJ whole genome shotgun (WGS) entry which is preliminary data.</text>
</comment>
<proteinExistence type="predicted"/>
<organism evidence="1 2">
    <name type="scientific">Merluccius polli</name>
    <name type="common">Benguela hake</name>
    <name type="synonym">Merluccius cadenati</name>
    <dbReference type="NCBI Taxonomy" id="89951"/>
    <lineage>
        <taxon>Eukaryota</taxon>
        <taxon>Metazoa</taxon>
        <taxon>Chordata</taxon>
        <taxon>Craniata</taxon>
        <taxon>Vertebrata</taxon>
        <taxon>Euteleostomi</taxon>
        <taxon>Actinopterygii</taxon>
        <taxon>Neopterygii</taxon>
        <taxon>Teleostei</taxon>
        <taxon>Neoteleostei</taxon>
        <taxon>Acanthomorphata</taxon>
        <taxon>Zeiogadaria</taxon>
        <taxon>Gadariae</taxon>
        <taxon>Gadiformes</taxon>
        <taxon>Gadoidei</taxon>
        <taxon>Merlucciidae</taxon>
        <taxon>Merluccius</taxon>
    </lineage>
</organism>
<protein>
    <submittedName>
        <fullName evidence="1">Protein ALP1-like</fullName>
    </submittedName>
</protein>
<gene>
    <name evidence="1" type="ORF">N1851_034213</name>
</gene>
<evidence type="ECO:0000313" key="2">
    <source>
        <dbReference type="Proteomes" id="UP001174136"/>
    </source>
</evidence>
<evidence type="ECO:0000313" key="1">
    <source>
        <dbReference type="EMBL" id="KAK0131093.1"/>
    </source>
</evidence>
<reference evidence="1" key="1">
    <citation type="journal article" date="2023" name="Front. Mar. Sci.">
        <title>A new Merluccius polli reference genome to investigate the effects of global change in West African waters.</title>
        <authorList>
            <person name="Mateo J.L."/>
            <person name="Blanco-Fernandez C."/>
            <person name="Garcia-Vazquez E."/>
            <person name="Machado-Schiaffino G."/>
        </authorList>
    </citation>
    <scope>NUCLEOTIDE SEQUENCE</scope>
    <source>
        <strain evidence="1">C29</strain>
        <tissue evidence="1">Fin</tissue>
    </source>
</reference>
<keyword evidence="2" id="KW-1185">Reference proteome</keyword>
<dbReference type="EMBL" id="JAOPHQ010006570">
    <property type="protein sequence ID" value="KAK0131093.1"/>
    <property type="molecule type" value="Genomic_DNA"/>
</dbReference>
<dbReference type="PANTHER" id="PTHR22930:SF269">
    <property type="entry name" value="NUCLEASE HARBI1-LIKE PROTEIN"/>
    <property type="match status" value="1"/>
</dbReference>
<sequence length="212" mass="23486">MRSLDEERHFQYFRMSAPKFDDLVSRVIRYLPDSHQNHRNPIGASQRLAVTLRYLATGIGLQALSASYKMGTSTVSGIVEEMCSAIWDALQGEYMAFPSRGQWQDIAEDFRRQWQFPLCVGAIDGKHVRIRAPARSGSDFHNYKGFFSIVLMAAADANYRFVYGTVETTALGVVGGWGGRREEVEVEAIRVVVGSDSGKEVAEATRVGVVGG</sequence>